<dbReference type="KEGG" id="pspu:NA29_16345"/>
<sequence length="193" mass="20815">MTKTGLTVARLVEGGAELADEIGFEQLTGAAVARRFNVRLASLYSHVKNLDALKCQIALFALRQLADAATEAIAGRAGKDALWALADVHRDYAHRHPGRFAAARYQLAPELAAASAGPQLAQLSRAVLRGYALPEAEQVHAIRFLGSFFMGYATLELSTAFAHSAPDAETSWRRSLEALHVALQHWPSSPDAL</sequence>
<dbReference type="Gene3D" id="1.10.357.10">
    <property type="entry name" value="Tetracycline Repressor, domain 2"/>
    <property type="match status" value="1"/>
</dbReference>
<keyword evidence="5" id="KW-1185">Reference proteome</keyword>
<dbReference type="Pfam" id="PF13305">
    <property type="entry name" value="TetR_C_33"/>
    <property type="match status" value="1"/>
</dbReference>
<feature type="domain" description="HTH-type transcriptional regulator MT1864/Rv1816-like C-terminal" evidence="3">
    <location>
        <begin position="84"/>
        <end position="179"/>
    </location>
</feature>
<dbReference type="InterPro" id="IPR036271">
    <property type="entry name" value="Tet_transcr_reg_TetR-rel_C_sf"/>
</dbReference>
<evidence type="ECO:0000259" key="3">
    <source>
        <dbReference type="Pfam" id="PF13305"/>
    </source>
</evidence>
<dbReference type="Gene3D" id="1.10.10.60">
    <property type="entry name" value="Homeodomain-like"/>
    <property type="match status" value="1"/>
</dbReference>
<dbReference type="RefSeq" id="WP_039398462.1">
    <property type="nucleotide sequence ID" value="NZ_AP028930.1"/>
</dbReference>
<accession>A0A239SKH0</accession>
<dbReference type="STRING" id="93222.NA29_16345"/>
<organism evidence="4 5">
    <name type="scientific">Pandoraea sputorum</name>
    <dbReference type="NCBI Taxonomy" id="93222"/>
    <lineage>
        <taxon>Bacteria</taxon>
        <taxon>Pseudomonadati</taxon>
        <taxon>Pseudomonadota</taxon>
        <taxon>Betaproteobacteria</taxon>
        <taxon>Burkholderiales</taxon>
        <taxon>Burkholderiaceae</taxon>
        <taxon>Pandoraea</taxon>
    </lineage>
</organism>
<dbReference type="GeneID" id="88095067"/>
<evidence type="ECO:0000256" key="2">
    <source>
        <dbReference type="ARBA" id="ARBA00023163"/>
    </source>
</evidence>
<dbReference type="EMBL" id="LT906435">
    <property type="protein sequence ID" value="SNU85358.1"/>
    <property type="molecule type" value="Genomic_DNA"/>
</dbReference>
<reference evidence="4 5" key="1">
    <citation type="submission" date="2017-06" db="EMBL/GenBank/DDBJ databases">
        <authorList>
            <consortium name="Pathogen Informatics"/>
        </authorList>
    </citation>
    <scope>NUCLEOTIDE SEQUENCE [LARGE SCALE GENOMIC DNA]</scope>
    <source>
        <strain evidence="4 5">NCTC13161</strain>
    </source>
</reference>
<evidence type="ECO:0000313" key="4">
    <source>
        <dbReference type="EMBL" id="SNU85358.1"/>
    </source>
</evidence>
<protein>
    <recommendedName>
        <fullName evidence="3">HTH-type transcriptional regulator MT1864/Rv1816-like C-terminal domain-containing protein</fullName>
    </recommendedName>
</protein>
<dbReference type="SUPFAM" id="SSF48498">
    <property type="entry name" value="Tetracyclin repressor-like, C-terminal domain"/>
    <property type="match status" value="1"/>
</dbReference>
<dbReference type="AlphaFoldDB" id="A0A239SKH0"/>
<dbReference type="InterPro" id="IPR025996">
    <property type="entry name" value="MT1864/Rv1816-like_C"/>
</dbReference>
<dbReference type="Proteomes" id="UP000215126">
    <property type="component" value="Chromosome 1"/>
</dbReference>
<dbReference type="OrthoDB" id="71867at2"/>
<gene>
    <name evidence="4" type="ORF">SAMEA4530655_02428</name>
</gene>
<name>A0A239SKH0_9BURK</name>
<keyword evidence="2" id="KW-0804">Transcription</keyword>
<dbReference type="InterPro" id="IPR009057">
    <property type="entry name" value="Homeodomain-like_sf"/>
</dbReference>
<proteinExistence type="predicted"/>
<evidence type="ECO:0000256" key="1">
    <source>
        <dbReference type="ARBA" id="ARBA00023015"/>
    </source>
</evidence>
<dbReference type="SUPFAM" id="SSF46689">
    <property type="entry name" value="Homeodomain-like"/>
    <property type="match status" value="1"/>
</dbReference>
<keyword evidence="1" id="KW-0805">Transcription regulation</keyword>
<evidence type="ECO:0000313" key="5">
    <source>
        <dbReference type="Proteomes" id="UP000215126"/>
    </source>
</evidence>